<keyword evidence="1" id="KW-0479">Metal-binding</keyword>
<proteinExistence type="predicted"/>
<evidence type="ECO:0000259" key="6">
    <source>
        <dbReference type="PROSITE" id="PS50089"/>
    </source>
</evidence>
<dbReference type="PROSITE" id="PS50089">
    <property type="entry name" value="ZF_RING_2"/>
    <property type="match status" value="1"/>
</dbReference>
<dbReference type="Proteomes" id="UP001152799">
    <property type="component" value="Chromosome 5"/>
</dbReference>
<accession>A0A9N9QGI4</accession>
<evidence type="ECO:0000256" key="5">
    <source>
        <dbReference type="SAM" id="MobiDB-lite"/>
    </source>
</evidence>
<evidence type="ECO:0000256" key="4">
    <source>
        <dbReference type="PROSITE-ProRule" id="PRU00175"/>
    </source>
</evidence>
<dbReference type="SUPFAM" id="SSF57850">
    <property type="entry name" value="RING/U-box"/>
    <property type="match status" value="1"/>
</dbReference>
<reference evidence="7" key="1">
    <citation type="submission" date="2022-01" db="EMBL/GenBank/DDBJ databases">
        <authorList>
            <person name="King R."/>
        </authorList>
    </citation>
    <scope>NUCLEOTIDE SEQUENCE</scope>
</reference>
<evidence type="ECO:0000313" key="8">
    <source>
        <dbReference type="Proteomes" id="UP001152799"/>
    </source>
</evidence>
<dbReference type="AlphaFoldDB" id="A0A9N9QGI4"/>
<dbReference type="Gene3D" id="3.30.40.10">
    <property type="entry name" value="Zinc/RING finger domain, C3HC4 (zinc finger)"/>
    <property type="match status" value="1"/>
</dbReference>
<dbReference type="Pfam" id="PF13639">
    <property type="entry name" value="zf-RING_2"/>
    <property type="match status" value="1"/>
</dbReference>
<evidence type="ECO:0000313" key="7">
    <source>
        <dbReference type="EMBL" id="CAG9769429.1"/>
    </source>
</evidence>
<dbReference type="InterPro" id="IPR013083">
    <property type="entry name" value="Znf_RING/FYVE/PHD"/>
</dbReference>
<organism evidence="7 8">
    <name type="scientific">Ceutorhynchus assimilis</name>
    <name type="common">cabbage seed weevil</name>
    <dbReference type="NCBI Taxonomy" id="467358"/>
    <lineage>
        <taxon>Eukaryota</taxon>
        <taxon>Metazoa</taxon>
        <taxon>Ecdysozoa</taxon>
        <taxon>Arthropoda</taxon>
        <taxon>Hexapoda</taxon>
        <taxon>Insecta</taxon>
        <taxon>Pterygota</taxon>
        <taxon>Neoptera</taxon>
        <taxon>Endopterygota</taxon>
        <taxon>Coleoptera</taxon>
        <taxon>Polyphaga</taxon>
        <taxon>Cucujiformia</taxon>
        <taxon>Curculionidae</taxon>
        <taxon>Ceutorhynchinae</taxon>
        <taxon>Ceutorhynchus</taxon>
    </lineage>
</organism>
<sequence length="349" mass="38415">MPRKRAKINYSEYSSQCSSSDDSNRKNQGLGLDQFNEKQPQKKVGRPKGKPAKKNSRTKKQKNTVSWACRKGQAQNLSPAQSTSTSEHTVTETVTYSSSLATNNDDYLDRSEDQSVDFSKAAKNRIDNFLKRFQSDDEEDNHNVPPTQAPSGAATSSIKSAAFYSLSDFEELEKSASDKSPDASPARGSDKGMDIISSFLVPSSPKPSTSGLTTFAKVLNKPTEETPQDSFAYVESLLTSSDESDVEEKPKELTLAELKKKTDEILRDVELSIEALHPKPDPKPPAAEIEAPSCPVCLDQYDAGPRQAMTTLCGHVFCKTCITNVVRVSKKCPTCRKGLTKNKYHPVYI</sequence>
<name>A0A9N9QGI4_9CUCU</name>
<feature type="compositionally biased region" description="Low complexity" evidence="5">
    <location>
        <begin position="10"/>
        <end position="21"/>
    </location>
</feature>
<dbReference type="InterPro" id="IPR001841">
    <property type="entry name" value="Znf_RING"/>
</dbReference>
<dbReference type="InterPro" id="IPR017907">
    <property type="entry name" value="Znf_RING_CS"/>
</dbReference>
<feature type="domain" description="RING-type" evidence="6">
    <location>
        <begin position="294"/>
        <end position="336"/>
    </location>
</feature>
<keyword evidence="2 4" id="KW-0863">Zinc-finger</keyword>
<keyword evidence="3" id="KW-0862">Zinc</keyword>
<dbReference type="GO" id="GO:0008270">
    <property type="term" value="F:zinc ion binding"/>
    <property type="evidence" value="ECO:0007669"/>
    <property type="project" value="UniProtKB-KW"/>
</dbReference>
<feature type="region of interest" description="Disordered" evidence="5">
    <location>
        <begin position="1"/>
        <end position="108"/>
    </location>
</feature>
<feature type="compositionally biased region" description="Polar residues" evidence="5">
    <location>
        <begin position="144"/>
        <end position="156"/>
    </location>
</feature>
<feature type="region of interest" description="Disordered" evidence="5">
    <location>
        <begin position="129"/>
        <end position="156"/>
    </location>
</feature>
<evidence type="ECO:0000256" key="2">
    <source>
        <dbReference type="ARBA" id="ARBA00022771"/>
    </source>
</evidence>
<dbReference type="InterPro" id="IPR047134">
    <property type="entry name" value="RNF4"/>
</dbReference>
<keyword evidence="8" id="KW-1185">Reference proteome</keyword>
<dbReference type="PANTHER" id="PTHR23041:SF78">
    <property type="entry name" value="E3 UBIQUITIN-PROTEIN LIGASE RNF4"/>
    <property type="match status" value="1"/>
</dbReference>
<feature type="compositionally biased region" description="Low complexity" evidence="5">
    <location>
        <begin position="82"/>
        <end position="99"/>
    </location>
</feature>
<evidence type="ECO:0000256" key="1">
    <source>
        <dbReference type="ARBA" id="ARBA00022723"/>
    </source>
</evidence>
<dbReference type="PROSITE" id="PS00518">
    <property type="entry name" value="ZF_RING_1"/>
    <property type="match status" value="1"/>
</dbReference>
<dbReference type="EMBL" id="OU892281">
    <property type="protein sequence ID" value="CAG9769429.1"/>
    <property type="molecule type" value="Genomic_DNA"/>
</dbReference>
<feature type="compositionally biased region" description="Basic residues" evidence="5">
    <location>
        <begin position="41"/>
        <end position="62"/>
    </location>
</feature>
<dbReference type="OrthoDB" id="6105938at2759"/>
<dbReference type="PANTHER" id="PTHR23041">
    <property type="entry name" value="RING FINGER DOMAIN-CONTAINING"/>
    <property type="match status" value="1"/>
</dbReference>
<protein>
    <recommendedName>
        <fullName evidence="6">RING-type domain-containing protein</fullName>
    </recommendedName>
</protein>
<dbReference type="SMART" id="SM00184">
    <property type="entry name" value="RING"/>
    <property type="match status" value="1"/>
</dbReference>
<gene>
    <name evidence="7" type="ORF">CEUTPL_LOCUS9939</name>
</gene>
<evidence type="ECO:0000256" key="3">
    <source>
        <dbReference type="ARBA" id="ARBA00022833"/>
    </source>
</evidence>